<dbReference type="EMBL" id="BTSX01000004">
    <property type="protein sequence ID" value="GMS95423.1"/>
    <property type="molecule type" value="Genomic_DNA"/>
</dbReference>
<keyword evidence="2" id="KW-1185">Reference proteome</keyword>
<gene>
    <name evidence="1" type="ORF">PENTCL1PPCAC_17598</name>
</gene>
<accession>A0AAV5TMF9</accession>
<evidence type="ECO:0000313" key="2">
    <source>
        <dbReference type="Proteomes" id="UP001432027"/>
    </source>
</evidence>
<comment type="caution">
    <text evidence="1">The sequence shown here is derived from an EMBL/GenBank/DDBJ whole genome shotgun (WGS) entry which is preliminary data.</text>
</comment>
<evidence type="ECO:0000313" key="1">
    <source>
        <dbReference type="EMBL" id="GMS95423.1"/>
    </source>
</evidence>
<dbReference type="AlphaFoldDB" id="A0AAV5TMF9"/>
<evidence type="ECO:0008006" key="3">
    <source>
        <dbReference type="Google" id="ProtNLM"/>
    </source>
</evidence>
<dbReference type="Proteomes" id="UP001432027">
    <property type="component" value="Unassembled WGS sequence"/>
</dbReference>
<proteinExistence type="predicted"/>
<protein>
    <recommendedName>
        <fullName evidence="3">Transposase IS204/IS1001/IS1096/IS1165 DDE domain-containing protein</fullName>
    </recommendedName>
</protein>
<reference evidence="1" key="1">
    <citation type="submission" date="2023-10" db="EMBL/GenBank/DDBJ databases">
        <title>Genome assembly of Pristionchus species.</title>
        <authorList>
            <person name="Yoshida K."/>
            <person name="Sommer R.J."/>
        </authorList>
    </citation>
    <scope>NUCLEOTIDE SEQUENCE</scope>
    <source>
        <strain evidence="1">RS0144</strain>
    </source>
</reference>
<name>A0AAV5TMF9_9BILA</name>
<organism evidence="1 2">
    <name type="scientific">Pristionchus entomophagus</name>
    <dbReference type="NCBI Taxonomy" id="358040"/>
    <lineage>
        <taxon>Eukaryota</taxon>
        <taxon>Metazoa</taxon>
        <taxon>Ecdysozoa</taxon>
        <taxon>Nematoda</taxon>
        <taxon>Chromadorea</taxon>
        <taxon>Rhabditida</taxon>
        <taxon>Rhabditina</taxon>
        <taxon>Diplogasteromorpha</taxon>
        <taxon>Diplogasteroidea</taxon>
        <taxon>Neodiplogasteridae</taxon>
        <taxon>Pristionchus</taxon>
    </lineage>
</organism>
<sequence>MALSLLPPANIPAYFDALKDKAMTDPSILLANRRPVESVFNYFEKPYIGVKNANGIRGAPTFQMETWSIYERIMAHHQIGNSTVEGFNSKLKNVPAHSSAQKVASILTENDRTYKTNHEFARSQNLRIDQAFRKSPQTATTENNRYLAVRNGAHGQTPFDHLKQLINHIHTPF</sequence>